<comment type="caution">
    <text evidence="2">The sequence shown here is derived from an EMBL/GenBank/DDBJ whole genome shotgun (WGS) entry which is preliminary data.</text>
</comment>
<feature type="compositionally biased region" description="Basic and acidic residues" evidence="1">
    <location>
        <begin position="23"/>
        <end position="33"/>
    </location>
</feature>
<reference evidence="2 3" key="1">
    <citation type="journal article" date="2018" name="Sci. Rep.">
        <title>Extensive genomic diversity among Mycobacterium marinum strains revealed by whole genome sequencing.</title>
        <authorList>
            <person name="Das S."/>
            <person name="Pettersson B.M."/>
            <person name="Behra P.R."/>
            <person name="Mallick A."/>
            <person name="Cheramie M."/>
            <person name="Ramesh M."/>
            <person name="Shirreff L."/>
            <person name="DuCote T."/>
            <person name="Dasgupta S."/>
            <person name="Ennis D.G."/>
            <person name="Kirsebom L.A."/>
        </authorList>
    </citation>
    <scope>NUCLEOTIDE SEQUENCE [LARGE SCALE GENOMIC DNA]</scope>
    <source>
        <strain evidence="2 3">Davis1</strain>
    </source>
</reference>
<sequence length="51" mass="5689">MMKGSVMADKSPRQAMSKKSGKSLKEKRADKHAKSARRAASTEALFHDRKN</sequence>
<gene>
    <name evidence="2" type="ORF">DAVIS_03257</name>
</gene>
<proteinExistence type="predicted"/>
<feature type="region of interest" description="Disordered" evidence="1">
    <location>
        <begin position="1"/>
        <end position="51"/>
    </location>
</feature>
<dbReference type="Proteomes" id="UP000257451">
    <property type="component" value="Unassembled WGS sequence"/>
</dbReference>
<accession>A0A3E2MUD1</accession>
<evidence type="ECO:0000313" key="3">
    <source>
        <dbReference type="Proteomes" id="UP000257451"/>
    </source>
</evidence>
<dbReference type="AlphaFoldDB" id="A0A3E2MUD1"/>
<dbReference type="EMBL" id="PEDF01000100">
    <property type="protein sequence ID" value="RFZ39736.1"/>
    <property type="molecule type" value="Genomic_DNA"/>
</dbReference>
<evidence type="ECO:0000313" key="2">
    <source>
        <dbReference type="EMBL" id="RFZ39736.1"/>
    </source>
</evidence>
<name>A0A3E2MUD1_MYCMR</name>
<protein>
    <submittedName>
        <fullName evidence="2">Uncharacterized protein</fullName>
    </submittedName>
</protein>
<evidence type="ECO:0000256" key="1">
    <source>
        <dbReference type="SAM" id="MobiDB-lite"/>
    </source>
</evidence>
<organism evidence="2 3">
    <name type="scientific">Mycobacterium marinum</name>
    <dbReference type="NCBI Taxonomy" id="1781"/>
    <lineage>
        <taxon>Bacteria</taxon>
        <taxon>Bacillati</taxon>
        <taxon>Actinomycetota</taxon>
        <taxon>Actinomycetes</taxon>
        <taxon>Mycobacteriales</taxon>
        <taxon>Mycobacteriaceae</taxon>
        <taxon>Mycobacterium</taxon>
        <taxon>Mycobacterium ulcerans group</taxon>
    </lineage>
</organism>